<dbReference type="InterPro" id="IPR018200">
    <property type="entry name" value="USP_CS"/>
</dbReference>
<evidence type="ECO:0000256" key="6">
    <source>
        <dbReference type="ARBA" id="ARBA00022807"/>
    </source>
</evidence>
<evidence type="ECO:0000256" key="4">
    <source>
        <dbReference type="ARBA" id="ARBA00022670"/>
    </source>
</evidence>
<evidence type="ECO:0000256" key="1">
    <source>
        <dbReference type="ARBA" id="ARBA00000707"/>
    </source>
</evidence>
<feature type="domain" description="USP" evidence="15">
    <location>
        <begin position="54"/>
        <end position="501"/>
    </location>
</feature>
<proteinExistence type="inferred from homology"/>
<dbReference type="Proteomes" id="UP001447188">
    <property type="component" value="Unassembled WGS sequence"/>
</dbReference>
<feature type="compositionally biased region" description="Basic and acidic residues" evidence="14">
    <location>
        <begin position="633"/>
        <end position="642"/>
    </location>
</feature>
<evidence type="ECO:0000256" key="13">
    <source>
        <dbReference type="ARBA" id="ARBA00042958"/>
    </source>
</evidence>
<feature type="compositionally biased region" description="Pro residues" evidence="14">
    <location>
        <begin position="653"/>
        <end position="662"/>
    </location>
</feature>
<feature type="region of interest" description="Disordered" evidence="14">
    <location>
        <begin position="531"/>
        <end position="756"/>
    </location>
</feature>
<evidence type="ECO:0000256" key="12">
    <source>
        <dbReference type="ARBA" id="ARBA00042086"/>
    </source>
</evidence>
<feature type="compositionally biased region" description="Basic and acidic residues" evidence="14">
    <location>
        <begin position="688"/>
        <end position="749"/>
    </location>
</feature>
<evidence type="ECO:0000259" key="15">
    <source>
        <dbReference type="PROSITE" id="PS50235"/>
    </source>
</evidence>
<comment type="caution">
    <text evidence="16">The sequence shown here is derived from an EMBL/GenBank/DDBJ whole genome shotgun (WGS) entry which is preliminary data.</text>
</comment>
<sequence>MLSTFKGLSWIERASSHQPALTSPTKQKAEPPPTGLQALISDGPPRLDGSDKFFGMENVVGFGNTCYCNSILQCLYYSKPFRENVVNFPYRAQLPNGSPSALPSNSNFISRLNTESTQNLSPISSGGIQRNNLPKATAATKEDLKKKTIPIAASLTSIPLGFNDNKETPEAKKKQALLTGPVLNIDQSNNAAYDMEENLFSGLKDIFETIMGHESRTGVVNPTKFLEILRRENDMFSGQQHQDAHEFLNYVLNQVIENVDDYQKKHGLKNGNGNLVTPSKSCGSLTPVNTSSASTASMTSTSATGWIHELFEGLLSSETKCLTCENVSRRDEQFLDLSIDLEKNSSVTSCLRNFSASEMLCERNKFHCDTCGGLQEAEKRMKIKRLPKVLALHLKRFKFMEHLGRFEKLHYRVLYPYHLRLFNTTDDADDPDRLYELYAVVVHIGGGPYHGHYVAIVKTEDKGWLLFDDELVESVDKAYVRNFFGERPGMACAYVLFYQETTLEAVQKEMWAEEQQAEEAARAAAYAAKTDSAKAKSPQNGGIHINGYANRGGEPKESPLHLSNLEPPKLNIPTDHNRASATSVEPTTPGPPGTPGIIKSKKEKGDANHHGMSRFRNTSKSIRVPQKWLGGDSKGKKDKEKNTSFSHENGDIPPIPPTPALPKSPGAQEPILPPMDENELNATNGDLAKSEEPDMDVVKELDKEKENGDYSPVEHNEHAKETKEEKRVRKEKELEKPRERVEKKKEKEAKAKHRSSFFGLRKKSSIALNVSGNE</sequence>
<name>A0ABR3GKA3_9PEZI</name>
<keyword evidence="6" id="KW-0788">Thiol protease</keyword>
<evidence type="ECO:0000256" key="8">
    <source>
        <dbReference type="ARBA" id="ARBA00038752"/>
    </source>
</evidence>
<comment type="function">
    <text evidence="7">Ubiquitin thioesterase component of the regulatory network controlling carbon source utilization through ubiquitination and deubiquitination involving creA, creB, creC, creD and acrB. Deubiquitinates the creA catabolic repressor and the quinate permease qutD. Also plays a role in response to carbon starvation and the control of extracellular proteases activity.</text>
</comment>
<evidence type="ECO:0000256" key="3">
    <source>
        <dbReference type="ARBA" id="ARBA00012759"/>
    </source>
</evidence>
<evidence type="ECO:0000256" key="5">
    <source>
        <dbReference type="ARBA" id="ARBA00022801"/>
    </source>
</evidence>
<evidence type="ECO:0000256" key="7">
    <source>
        <dbReference type="ARBA" id="ARBA00037075"/>
    </source>
</evidence>
<dbReference type="EC" id="3.4.19.12" evidence="3"/>
<evidence type="ECO:0000256" key="14">
    <source>
        <dbReference type="SAM" id="MobiDB-lite"/>
    </source>
</evidence>
<evidence type="ECO:0000256" key="10">
    <source>
        <dbReference type="ARBA" id="ARBA00041870"/>
    </source>
</evidence>
<dbReference type="PROSITE" id="PS00973">
    <property type="entry name" value="USP_2"/>
    <property type="match status" value="1"/>
</dbReference>
<dbReference type="CDD" id="cd02663">
    <property type="entry name" value="Peptidase_C19G"/>
    <property type="match status" value="1"/>
</dbReference>
<dbReference type="Gene3D" id="3.90.70.10">
    <property type="entry name" value="Cysteine proteinases"/>
    <property type="match status" value="1"/>
</dbReference>
<keyword evidence="5" id="KW-0378">Hydrolase</keyword>
<dbReference type="PROSITE" id="PS50235">
    <property type="entry name" value="USP_3"/>
    <property type="match status" value="1"/>
</dbReference>
<dbReference type="SUPFAM" id="SSF54001">
    <property type="entry name" value="Cysteine proteinases"/>
    <property type="match status" value="1"/>
</dbReference>
<dbReference type="PANTHER" id="PTHR24006">
    <property type="entry name" value="UBIQUITIN CARBOXYL-TERMINAL HYDROLASE"/>
    <property type="match status" value="1"/>
</dbReference>
<comment type="similarity">
    <text evidence="2">Belongs to the peptidase C19 family.</text>
</comment>
<comment type="catalytic activity">
    <reaction evidence="1">
        <text>Thiol-dependent hydrolysis of ester, thioester, amide, peptide and isopeptide bonds formed by the C-terminal Gly of ubiquitin (a 76-residue protein attached to proteins as an intracellular targeting signal).</text>
        <dbReference type="EC" id="3.4.19.12"/>
    </reaction>
</comment>
<dbReference type="InterPro" id="IPR038765">
    <property type="entry name" value="Papain-like_cys_pep_sf"/>
</dbReference>
<keyword evidence="4" id="KW-0645">Protease</keyword>
<gene>
    <name evidence="16" type="ORF">Q9L58_004714</name>
</gene>
<protein>
    <recommendedName>
        <fullName evidence="3">ubiquitinyl hydrolase 1</fullName>
        <ecNumber evidence="3">3.4.19.12</ecNumber>
    </recommendedName>
    <alternativeName>
        <fullName evidence="11">Carbon catabolite repression protein B</fullName>
    </alternativeName>
    <alternativeName>
        <fullName evidence="13">Deubiquitinating enzyme creB</fullName>
    </alternativeName>
    <alternativeName>
        <fullName evidence="9">Ubiquitin thioesterase creB</fullName>
    </alternativeName>
    <alternativeName>
        <fullName evidence="10">Ubiquitin-hydrolyzing enzyme creB</fullName>
    </alternativeName>
    <alternativeName>
        <fullName evidence="12">Ubiquitin-specific-processing protease creB</fullName>
    </alternativeName>
</protein>
<dbReference type="PANTHER" id="PTHR24006:SF733">
    <property type="entry name" value="RE52890P"/>
    <property type="match status" value="1"/>
</dbReference>
<keyword evidence="17" id="KW-1185">Reference proteome</keyword>
<evidence type="ECO:0000313" key="17">
    <source>
        <dbReference type="Proteomes" id="UP001447188"/>
    </source>
</evidence>
<reference evidence="16 17" key="1">
    <citation type="submission" date="2024-02" db="EMBL/GenBank/DDBJ databases">
        <title>Discinaceae phylogenomics.</title>
        <authorList>
            <person name="Dirks A.C."/>
            <person name="James T.Y."/>
        </authorList>
    </citation>
    <scope>NUCLEOTIDE SEQUENCE [LARGE SCALE GENOMIC DNA]</scope>
    <source>
        <strain evidence="16 17">ACD0624</strain>
    </source>
</reference>
<evidence type="ECO:0000256" key="2">
    <source>
        <dbReference type="ARBA" id="ARBA00009085"/>
    </source>
</evidence>
<evidence type="ECO:0000256" key="9">
    <source>
        <dbReference type="ARBA" id="ARBA00041772"/>
    </source>
</evidence>
<comment type="subunit">
    <text evidence="8">Interacts with creA, creC and qutD.</text>
</comment>
<dbReference type="InterPro" id="IPR050164">
    <property type="entry name" value="Peptidase_C19"/>
</dbReference>
<accession>A0ABR3GKA3</accession>
<evidence type="ECO:0000256" key="11">
    <source>
        <dbReference type="ARBA" id="ARBA00041962"/>
    </source>
</evidence>
<dbReference type="Pfam" id="PF00443">
    <property type="entry name" value="UCH"/>
    <property type="match status" value="1"/>
</dbReference>
<dbReference type="EMBL" id="JBBBZM010000052">
    <property type="protein sequence ID" value="KAL0636366.1"/>
    <property type="molecule type" value="Genomic_DNA"/>
</dbReference>
<dbReference type="InterPro" id="IPR028889">
    <property type="entry name" value="USP"/>
</dbReference>
<dbReference type="InterPro" id="IPR001394">
    <property type="entry name" value="Peptidase_C19_UCH"/>
</dbReference>
<organism evidence="16 17">
    <name type="scientific">Discina gigas</name>
    <dbReference type="NCBI Taxonomy" id="1032678"/>
    <lineage>
        <taxon>Eukaryota</taxon>
        <taxon>Fungi</taxon>
        <taxon>Dikarya</taxon>
        <taxon>Ascomycota</taxon>
        <taxon>Pezizomycotina</taxon>
        <taxon>Pezizomycetes</taxon>
        <taxon>Pezizales</taxon>
        <taxon>Discinaceae</taxon>
        <taxon>Discina</taxon>
    </lineage>
</organism>
<evidence type="ECO:0000313" key="16">
    <source>
        <dbReference type="EMBL" id="KAL0636366.1"/>
    </source>
</evidence>